<keyword evidence="1" id="KW-0812">Transmembrane</keyword>
<protein>
    <submittedName>
        <fullName evidence="2">Uncharacterized protein</fullName>
    </submittedName>
</protein>
<proteinExistence type="predicted"/>
<name>A0A3M7RKF6_BRAPC</name>
<keyword evidence="1" id="KW-0472">Membrane</keyword>
<gene>
    <name evidence="2" type="ORF">BpHYR1_043771</name>
</gene>
<dbReference type="EMBL" id="REGN01003201">
    <property type="protein sequence ID" value="RNA23877.1"/>
    <property type="molecule type" value="Genomic_DNA"/>
</dbReference>
<dbReference type="AlphaFoldDB" id="A0A3M7RKF6"/>
<evidence type="ECO:0000313" key="3">
    <source>
        <dbReference type="Proteomes" id="UP000276133"/>
    </source>
</evidence>
<feature type="transmembrane region" description="Helical" evidence="1">
    <location>
        <begin position="38"/>
        <end position="62"/>
    </location>
</feature>
<keyword evidence="3" id="KW-1185">Reference proteome</keyword>
<organism evidence="2 3">
    <name type="scientific">Brachionus plicatilis</name>
    <name type="common">Marine rotifer</name>
    <name type="synonym">Brachionus muelleri</name>
    <dbReference type="NCBI Taxonomy" id="10195"/>
    <lineage>
        <taxon>Eukaryota</taxon>
        <taxon>Metazoa</taxon>
        <taxon>Spiralia</taxon>
        <taxon>Gnathifera</taxon>
        <taxon>Rotifera</taxon>
        <taxon>Eurotatoria</taxon>
        <taxon>Monogononta</taxon>
        <taxon>Pseudotrocha</taxon>
        <taxon>Ploima</taxon>
        <taxon>Brachionidae</taxon>
        <taxon>Brachionus</taxon>
    </lineage>
</organism>
<dbReference type="Proteomes" id="UP000276133">
    <property type="component" value="Unassembled WGS sequence"/>
</dbReference>
<sequence>MLTLKKSYHKYCQNFLESSEQEMKTRRMRVVYPSKKSFIIKFYILAVNNFRVIIFFNSFLIIEENVEYGTVVKKKEMFKNKSKLETSNAFDCHFLVTFMPIDSDNLFIVTVGTTFECMSTLFMFTLFLYNRFFLSNFMANLSFHDVLNPFSDKFGTILFSENRMKKGNKLYINMWTISQIK</sequence>
<comment type="caution">
    <text evidence="2">The sequence shown here is derived from an EMBL/GenBank/DDBJ whole genome shotgun (WGS) entry which is preliminary data.</text>
</comment>
<reference evidence="2 3" key="1">
    <citation type="journal article" date="2018" name="Sci. Rep.">
        <title>Genomic signatures of local adaptation to the degree of environmental predictability in rotifers.</title>
        <authorList>
            <person name="Franch-Gras L."/>
            <person name="Hahn C."/>
            <person name="Garcia-Roger E.M."/>
            <person name="Carmona M.J."/>
            <person name="Serra M."/>
            <person name="Gomez A."/>
        </authorList>
    </citation>
    <scope>NUCLEOTIDE SEQUENCE [LARGE SCALE GENOMIC DNA]</scope>
    <source>
        <strain evidence="2">HYR1</strain>
    </source>
</reference>
<feature type="transmembrane region" description="Helical" evidence="1">
    <location>
        <begin position="106"/>
        <end position="129"/>
    </location>
</feature>
<keyword evidence="1" id="KW-1133">Transmembrane helix</keyword>
<evidence type="ECO:0000313" key="2">
    <source>
        <dbReference type="EMBL" id="RNA23877.1"/>
    </source>
</evidence>
<accession>A0A3M7RKF6</accession>
<evidence type="ECO:0000256" key="1">
    <source>
        <dbReference type="SAM" id="Phobius"/>
    </source>
</evidence>